<proteinExistence type="predicted"/>
<gene>
    <name evidence="1" type="ORF">QFC24_004952</name>
</gene>
<protein>
    <submittedName>
        <fullName evidence="1">Uncharacterized protein</fullName>
    </submittedName>
</protein>
<organism evidence="1 2">
    <name type="scientific">Naganishia onofrii</name>
    <dbReference type="NCBI Taxonomy" id="1851511"/>
    <lineage>
        <taxon>Eukaryota</taxon>
        <taxon>Fungi</taxon>
        <taxon>Dikarya</taxon>
        <taxon>Basidiomycota</taxon>
        <taxon>Agaricomycotina</taxon>
        <taxon>Tremellomycetes</taxon>
        <taxon>Filobasidiales</taxon>
        <taxon>Filobasidiaceae</taxon>
        <taxon>Naganishia</taxon>
    </lineage>
</organism>
<keyword evidence="2" id="KW-1185">Reference proteome</keyword>
<evidence type="ECO:0000313" key="1">
    <source>
        <dbReference type="EMBL" id="KAJ9120972.1"/>
    </source>
</evidence>
<reference evidence="1" key="1">
    <citation type="submission" date="2023-04" db="EMBL/GenBank/DDBJ databases">
        <title>Draft Genome sequencing of Naganishia species isolated from polar environments using Oxford Nanopore Technology.</title>
        <authorList>
            <person name="Leo P."/>
            <person name="Venkateswaran K."/>
        </authorList>
    </citation>
    <scope>NUCLEOTIDE SEQUENCE</scope>
    <source>
        <strain evidence="1">DBVPG 5303</strain>
    </source>
</reference>
<dbReference type="Proteomes" id="UP001234202">
    <property type="component" value="Unassembled WGS sequence"/>
</dbReference>
<accession>A0ACC2XCG7</accession>
<name>A0ACC2XCG7_9TREE</name>
<sequence>MHPSPPELMQSGTPTPGGSTVVTPSIVLPPELRPLAKSSLSYTSSGSSAAAVAAAATSNNAQSDAVDALDLSLPLSTLLRESTKIAHTQAEHSPGAIALAGGTLPVQEYVRYLAMLWVVYTVLEQEIEGHVQQEGESGEEAEVLAFLWEEKVGGKGGMLRRSKALADDIQFFITRLPNSTSASLQSLDETTSSIPFLPFPIPAFLQTLWQTPPPALSNFVTHLRQTSKERPALLLAHAYVRYLGDLSGGQIVRGKIRRVYGLPSTTSSGTAAKGTAFYEFDLVHDDAPASASASTASSVAGPATSATMNGGQLESMYERKQKMGEVKEWFRRVLDSGTADGREELKLMEHSQQDRARSLFERLLFDPAVRRNANPAFLLLTGTLIFEAIECFHLSTHIFSALDPSPTVAANTGAKSLSERDARMDVRVPNAKNSEGSRNPWIGRTAVGVLILALVWIAISRSG</sequence>
<dbReference type="EMBL" id="JASBWV010000019">
    <property type="protein sequence ID" value="KAJ9120972.1"/>
    <property type="molecule type" value="Genomic_DNA"/>
</dbReference>
<comment type="caution">
    <text evidence="1">The sequence shown here is derived from an EMBL/GenBank/DDBJ whole genome shotgun (WGS) entry which is preliminary data.</text>
</comment>
<evidence type="ECO:0000313" key="2">
    <source>
        <dbReference type="Proteomes" id="UP001234202"/>
    </source>
</evidence>